<keyword evidence="1" id="KW-0418">Kinase</keyword>
<dbReference type="EMBL" id="CM051395">
    <property type="protein sequence ID" value="KAJ4725762.1"/>
    <property type="molecule type" value="Genomic_DNA"/>
</dbReference>
<comment type="caution">
    <text evidence="1">The sequence shown here is derived from an EMBL/GenBank/DDBJ whole genome shotgun (WGS) entry which is preliminary data.</text>
</comment>
<sequence length="162" mass="17952">MAATFKSLYFGIVFSVFLISLALAQDENQFIYHGFKESKLHLDGLANILPNGLLLLTNSTEHKKGHAFYPSPIKFNTFTSTPFSFSTNFVFGMYYYGHGMAFVISPTLDFSQADDGPYFGLLNASNNGLPTNHIPAIELDTDQTFKFDDGSHVGIDVNSVIF</sequence>
<accession>A0ACC1YRC2</accession>
<proteinExistence type="predicted"/>
<reference evidence="1 2" key="1">
    <citation type="journal article" date="2023" name="Science">
        <title>Complex scaffold remodeling in plant triterpene biosynthesis.</title>
        <authorList>
            <person name="De La Pena R."/>
            <person name="Hodgson H."/>
            <person name="Liu J.C."/>
            <person name="Stephenson M.J."/>
            <person name="Martin A.C."/>
            <person name="Owen C."/>
            <person name="Harkess A."/>
            <person name="Leebens-Mack J."/>
            <person name="Jimenez L.E."/>
            <person name="Osbourn A."/>
            <person name="Sattely E.S."/>
        </authorList>
    </citation>
    <scope>NUCLEOTIDE SEQUENCE [LARGE SCALE GENOMIC DNA]</scope>
    <source>
        <strain evidence="2">cv. JPN11</strain>
        <tissue evidence="1">Leaf</tissue>
    </source>
</reference>
<evidence type="ECO:0000313" key="1">
    <source>
        <dbReference type="EMBL" id="KAJ4725762.1"/>
    </source>
</evidence>
<protein>
    <submittedName>
        <fullName evidence="1">L-type lectin-domain containing receptor kinase</fullName>
    </submittedName>
</protein>
<name>A0ACC1YRC2_MELAZ</name>
<gene>
    <name evidence="1" type="ORF">OWV82_004582</name>
</gene>
<keyword evidence="2" id="KW-1185">Reference proteome</keyword>
<evidence type="ECO:0000313" key="2">
    <source>
        <dbReference type="Proteomes" id="UP001164539"/>
    </source>
</evidence>
<dbReference type="Proteomes" id="UP001164539">
    <property type="component" value="Chromosome 2"/>
</dbReference>
<organism evidence="1 2">
    <name type="scientific">Melia azedarach</name>
    <name type="common">Chinaberry tree</name>
    <dbReference type="NCBI Taxonomy" id="155640"/>
    <lineage>
        <taxon>Eukaryota</taxon>
        <taxon>Viridiplantae</taxon>
        <taxon>Streptophyta</taxon>
        <taxon>Embryophyta</taxon>
        <taxon>Tracheophyta</taxon>
        <taxon>Spermatophyta</taxon>
        <taxon>Magnoliopsida</taxon>
        <taxon>eudicotyledons</taxon>
        <taxon>Gunneridae</taxon>
        <taxon>Pentapetalae</taxon>
        <taxon>rosids</taxon>
        <taxon>malvids</taxon>
        <taxon>Sapindales</taxon>
        <taxon>Meliaceae</taxon>
        <taxon>Melia</taxon>
    </lineage>
</organism>
<keyword evidence="1" id="KW-0675">Receptor</keyword>
<keyword evidence="1" id="KW-0808">Transferase</keyword>